<gene>
    <name evidence="2" type="ORF">SEMRO_1846_G301360.1</name>
</gene>
<name>A0A9N8HTA3_9STRA</name>
<organism evidence="2 3">
    <name type="scientific">Seminavis robusta</name>
    <dbReference type="NCBI Taxonomy" id="568900"/>
    <lineage>
        <taxon>Eukaryota</taxon>
        <taxon>Sar</taxon>
        <taxon>Stramenopiles</taxon>
        <taxon>Ochrophyta</taxon>
        <taxon>Bacillariophyta</taxon>
        <taxon>Bacillariophyceae</taxon>
        <taxon>Bacillariophycidae</taxon>
        <taxon>Naviculales</taxon>
        <taxon>Naviculaceae</taxon>
        <taxon>Seminavis</taxon>
    </lineage>
</organism>
<comment type="caution">
    <text evidence="2">The sequence shown here is derived from an EMBL/GenBank/DDBJ whole genome shotgun (WGS) entry which is preliminary data.</text>
</comment>
<reference evidence="2" key="1">
    <citation type="submission" date="2020-06" db="EMBL/GenBank/DDBJ databases">
        <authorList>
            <consortium name="Plant Systems Biology data submission"/>
        </authorList>
    </citation>
    <scope>NUCLEOTIDE SEQUENCE</scope>
    <source>
        <strain evidence="2">D6</strain>
    </source>
</reference>
<dbReference type="AlphaFoldDB" id="A0A9N8HTA3"/>
<accession>A0A9N8HTA3</accession>
<evidence type="ECO:0000256" key="1">
    <source>
        <dbReference type="SAM" id="MobiDB-lite"/>
    </source>
</evidence>
<evidence type="ECO:0000313" key="3">
    <source>
        <dbReference type="Proteomes" id="UP001153069"/>
    </source>
</evidence>
<sequence>MSDTPQDTRKKVGGECWALASQVTHDARRMFGASYKTTWIKGVVQEVEMRKKNEHSKRGTNYVRALYKLDSARAKDVWICLQSLKASNPNKDGEDPIEKAIREFPDRTFRQAFPDANQDTTTPSPPPLTGNSNSNSNSNEEQPRASAAEATTEETATPPPTEGVELDEEITPFVQQEPTSPALLPRIPGPVSENHGYEWYHNKTPTDVPFNGPTPFRAWEMKYQEAREQEAAIEDNSG</sequence>
<feature type="region of interest" description="Disordered" evidence="1">
    <location>
        <begin position="109"/>
        <end position="189"/>
    </location>
</feature>
<feature type="compositionally biased region" description="Low complexity" evidence="1">
    <location>
        <begin position="147"/>
        <end position="156"/>
    </location>
</feature>
<evidence type="ECO:0000313" key="2">
    <source>
        <dbReference type="EMBL" id="CAB9526553.1"/>
    </source>
</evidence>
<protein>
    <submittedName>
        <fullName evidence="2">Uncharacterized protein</fullName>
    </submittedName>
</protein>
<dbReference type="Proteomes" id="UP001153069">
    <property type="component" value="Unassembled WGS sequence"/>
</dbReference>
<proteinExistence type="predicted"/>
<keyword evidence="3" id="KW-1185">Reference proteome</keyword>
<dbReference type="EMBL" id="CAICTM010001844">
    <property type="protein sequence ID" value="CAB9526553.1"/>
    <property type="molecule type" value="Genomic_DNA"/>
</dbReference>
<feature type="compositionally biased region" description="Low complexity" evidence="1">
    <location>
        <begin position="129"/>
        <end position="139"/>
    </location>
</feature>